<sequence>MHLTLDIVALVLAFTIPALAEDPVYTSAITGSAIPSITPAPKGPRPAVQAAQVAGPLTISVTNSFGDGLFASFGHNSGSPSAISYPGNGAIGSSFQAVYPADWAGRIAIGKDNDPNYINRGSLIEASYDSGAPFVDISYVQGFSIPIVCSCGGPSTGVITGCNIPLYHDNGAPCPSPGPSSICFNPSSNSPQATGGPVPPFFAPCAGAAYTYPNDNGAGAGCGSNLISCCIGSTCPSDPKQ</sequence>
<dbReference type="InterPro" id="IPR037176">
    <property type="entry name" value="Osmotin/thaumatin-like_sf"/>
</dbReference>
<dbReference type="OrthoDB" id="430315at2759"/>
<accession>A0A8H3ER46</accession>
<evidence type="ECO:0008006" key="4">
    <source>
        <dbReference type="Google" id="ProtNLM"/>
    </source>
</evidence>
<feature type="chain" id="PRO_5034349760" description="Thaumatin-like protein" evidence="1">
    <location>
        <begin position="21"/>
        <end position="241"/>
    </location>
</feature>
<gene>
    <name evidence="2" type="ORF">ALECFALPRED_007205</name>
</gene>
<evidence type="ECO:0000256" key="1">
    <source>
        <dbReference type="SAM" id="SignalP"/>
    </source>
</evidence>
<organism evidence="2 3">
    <name type="scientific">Alectoria fallacina</name>
    <dbReference type="NCBI Taxonomy" id="1903189"/>
    <lineage>
        <taxon>Eukaryota</taxon>
        <taxon>Fungi</taxon>
        <taxon>Dikarya</taxon>
        <taxon>Ascomycota</taxon>
        <taxon>Pezizomycotina</taxon>
        <taxon>Lecanoromycetes</taxon>
        <taxon>OSLEUM clade</taxon>
        <taxon>Lecanoromycetidae</taxon>
        <taxon>Lecanorales</taxon>
        <taxon>Lecanorineae</taxon>
        <taxon>Parmeliaceae</taxon>
        <taxon>Alectoria</taxon>
    </lineage>
</organism>
<protein>
    <recommendedName>
        <fullName evidence="4">Thaumatin-like protein</fullName>
    </recommendedName>
</protein>
<evidence type="ECO:0000313" key="3">
    <source>
        <dbReference type="Proteomes" id="UP000664203"/>
    </source>
</evidence>
<dbReference type="SUPFAM" id="SSF49870">
    <property type="entry name" value="Osmotin, thaumatin-like protein"/>
    <property type="match status" value="1"/>
</dbReference>
<evidence type="ECO:0000313" key="2">
    <source>
        <dbReference type="EMBL" id="CAF9911221.1"/>
    </source>
</evidence>
<keyword evidence="3" id="KW-1185">Reference proteome</keyword>
<comment type="caution">
    <text evidence="2">The sequence shown here is derived from an EMBL/GenBank/DDBJ whole genome shotgun (WGS) entry which is preliminary data.</text>
</comment>
<dbReference type="Proteomes" id="UP000664203">
    <property type="component" value="Unassembled WGS sequence"/>
</dbReference>
<proteinExistence type="predicted"/>
<name>A0A8H3ER46_9LECA</name>
<keyword evidence="1" id="KW-0732">Signal</keyword>
<dbReference type="EMBL" id="CAJPDR010000047">
    <property type="protein sequence ID" value="CAF9911221.1"/>
    <property type="molecule type" value="Genomic_DNA"/>
</dbReference>
<dbReference type="AlphaFoldDB" id="A0A8H3ER46"/>
<reference evidence="2" key="1">
    <citation type="submission" date="2021-03" db="EMBL/GenBank/DDBJ databases">
        <authorList>
            <person name="Tagirdzhanova G."/>
        </authorList>
    </citation>
    <scope>NUCLEOTIDE SEQUENCE</scope>
</reference>
<feature type="signal peptide" evidence="1">
    <location>
        <begin position="1"/>
        <end position="20"/>
    </location>
</feature>